<organism evidence="2 3">
    <name type="scientific">Geodermatophilus obscurus</name>
    <dbReference type="NCBI Taxonomy" id="1861"/>
    <lineage>
        <taxon>Bacteria</taxon>
        <taxon>Bacillati</taxon>
        <taxon>Actinomycetota</taxon>
        <taxon>Actinomycetes</taxon>
        <taxon>Geodermatophilales</taxon>
        <taxon>Geodermatophilaceae</taxon>
        <taxon>Geodermatophilus</taxon>
    </lineage>
</organism>
<dbReference type="GO" id="GO:0003677">
    <property type="term" value="F:DNA binding"/>
    <property type="evidence" value="ECO:0007669"/>
    <property type="project" value="InterPro"/>
</dbReference>
<feature type="domain" description="Restriction endonuclease type IV Mrr" evidence="1">
    <location>
        <begin position="40"/>
        <end position="147"/>
    </location>
</feature>
<dbReference type="GO" id="GO:0009307">
    <property type="term" value="P:DNA restriction-modification system"/>
    <property type="evidence" value="ECO:0007669"/>
    <property type="project" value="InterPro"/>
</dbReference>
<dbReference type="Pfam" id="PF04471">
    <property type="entry name" value="Mrr_cat"/>
    <property type="match status" value="1"/>
</dbReference>
<protein>
    <submittedName>
        <fullName evidence="2">Restriction endonuclease</fullName>
    </submittedName>
</protein>
<dbReference type="GO" id="GO:0004519">
    <property type="term" value="F:endonuclease activity"/>
    <property type="evidence" value="ECO:0007669"/>
    <property type="project" value="UniProtKB-KW"/>
</dbReference>
<dbReference type="AlphaFoldDB" id="A0A1M7S2P6"/>
<evidence type="ECO:0000313" key="3">
    <source>
        <dbReference type="Proteomes" id="UP000184428"/>
    </source>
</evidence>
<dbReference type="SUPFAM" id="SSF52980">
    <property type="entry name" value="Restriction endonuclease-like"/>
    <property type="match status" value="1"/>
</dbReference>
<proteinExistence type="predicted"/>
<keyword evidence="2" id="KW-0378">Hydrolase</keyword>
<dbReference type="OrthoDB" id="3964845at2"/>
<gene>
    <name evidence="2" type="ORF">SAMN05660350_00425</name>
</gene>
<accession>A0A1M7S2P6</accession>
<sequence>MSPIACAMLGPVSTGVRLRRPAAELYAQAQRTDNPATRGRLLEDVLLRLFETAHFDVEKNAGAAAPRQTDLVARYGERVYLVEAKWTRRPAGIPELDALRTRLSRATRGAIGVLVSVGGFAASVVEDVGHHRRHPLLLLSAIELERLVHGGEGLRDLLRRKEDALALSGRVLVTSTDPTAAGDARRGAWRRGAPTIVEPSGRTVPWVRATGSFDVWLPALRLPDPDWRWAGHTGSVYTTAAVRDRGPGTVHRVVEELDRIGWLESHCSWALRQAGANWFGFGATGLIEALERWTDRYAAWAGAAHHTEELAATGQADGSGIWILEADIDAGRPRWVTSCELSAVLEGWPLDVEPLRRLMRVVGAEEPQVLRTLMSRVVTTDRLPRDEPAVLDVRARIVVRETVPDGSHEDWVVGVIARHPGLSQIAEEVDRPPWREWTRDNDVLPVALRSWHQHDTVDRTYTLLRSEWSELPRSIPDVLVADWD</sequence>
<dbReference type="Proteomes" id="UP000184428">
    <property type="component" value="Unassembled WGS sequence"/>
</dbReference>
<evidence type="ECO:0000313" key="2">
    <source>
        <dbReference type="EMBL" id="SHN52771.1"/>
    </source>
</evidence>
<dbReference type="InterPro" id="IPR007560">
    <property type="entry name" value="Restrct_endonuc_IV_Mrr"/>
</dbReference>
<dbReference type="InterPro" id="IPR011335">
    <property type="entry name" value="Restrct_endonuc-II-like"/>
</dbReference>
<name>A0A1M7S2P6_9ACTN</name>
<keyword evidence="2" id="KW-0540">Nuclease</keyword>
<reference evidence="2 3" key="1">
    <citation type="submission" date="2016-12" db="EMBL/GenBank/DDBJ databases">
        <authorList>
            <person name="Song W.-J."/>
            <person name="Kurnit D.M."/>
        </authorList>
    </citation>
    <scope>NUCLEOTIDE SEQUENCE [LARGE SCALE GENOMIC DNA]</scope>
    <source>
        <strain evidence="2 3">DSM 43162</strain>
    </source>
</reference>
<dbReference type="EMBL" id="FRDM01000001">
    <property type="protein sequence ID" value="SHN52771.1"/>
    <property type="molecule type" value="Genomic_DNA"/>
</dbReference>
<keyword evidence="2" id="KW-0255">Endonuclease</keyword>
<evidence type="ECO:0000259" key="1">
    <source>
        <dbReference type="Pfam" id="PF04471"/>
    </source>
</evidence>